<dbReference type="EMBL" id="JACEIK010000231">
    <property type="protein sequence ID" value="MCD7452996.1"/>
    <property type="molecule type" value="Genomic_DNA"/>
</dbReference>
<proteinExistence type="predicted"/>
<accession>A0ABS8S3U0</accession>
<evidence type="ECO:0000259" key="1">
    <source>
        <dbReference type="Pfam" id="PF14309"/>
    </source>
</evidence>
<dbReference type="Pfam" id="PF14309">
    <property type="entry name" value="DUF4378"/>
    <property type="match status" value="1"/>
</dbReference>
<name>A0ABS8S3U0_DATST</name>
<protein>
    <recommendedName>
        <fullName evidence="1">DUF4378 domain-containing protein</fullName>
    </recommendedName>
</protein>
<dbReference type="PANTHER" id="PTHR21726">
    <property type="entry name" value="PHOSPHATIDYLINOSITOL N-ACETYLGLUCOSAMINYLTRANSFERASE SUBUNIT P DOWN SYNDROME CRITICAL REGION PROTEIN 5 -RELATED"/>
    <property type="match status" value="1"/>
</dbReference>
<dbReference type="Proteomes" id="UP000823775">
    <property type="component" value="Unassembled WGS sequence"/>
</dbReference>
<evidence type="ECO:0000313" key="2">
    <source>
        <dbReference type="EMBL" id="MCD7452996.1"/>
    </source>
</evidence>
<dbReference type="PANTHER" id="PTHR21726:SF61">
    <property type="entry name" value="DNAA INITIATOR-ASSOCIATING PROTEIN"/>
    <property type="match status" value="1"/>
</dbReference>
<dbReference type="InterPro" id="IPR025486">
    <property type="entry name" value="DUF4378"/>
</dbReference>
<feature type="domain" description="DUF4378" evidence="1">
    <location>
        <begin position="257"/>
        <end position="420"/>
    </location>
</feature>
<gene>
    <name evidence="2" type="ORF">HAX54_019055</name>
</gene>
<organism evidence="2 3">
    <name type="scientific">Datura stramonium</name>
    <name type="common">Jimsonweed</name>
    <name type="synonym">Common thornapple</name>
    <dbReference type="NCBI Taxonomy" id="4076"/>
    <lineage>
        <taxon>Eukaryota</taxon>
        <taxon>Viridiplantae</taxon>
        <taxon>Streptophyta</taxon>
        <taxon>Embryophyta</taxon>
        <taxon>Tracheophyta</taxon>
        <taxon>Spermatophyta</taxon>
        <taxon>Magnoliopsida</taxon>
        <taxon>eudicotyledons</taxon>
        <taxon>Gunneridae</taxon>
        <taxon>Pentapetalae</taxon>
        <taxon>asterids</taxon>
        <taxon>lamiids</taxon>
        <taxon>Solanales</taxon>
        <taxon>Solanaceae</taxon>
        <taxon>Solanoideae</taxon>
        <taxon>Datureae</taxon>
        <taxon>Datura</taxon>
    </lineage>
</organism>
<keyword evidence="3" id="KW-1185">Reference proteome</keyword>
<comment type="caution">
    <text evidence="2">The sequence shown here is derived from an EMBL/GenBank/DDBJ whole genome shotgun (WGS) entry which is preliminary data.</text>
</comment>
<sequence length="429" mass="48110">MLAKILSFERGHFRSFLEQKLKELTSEEELQKGVLHLEKHSDPSGANCFGLQRDQFHLDSLPVRSSRKEDLCDDVPFDLKKSYVISSREDGSRPIDGSEDLSLELGSVNMPQDEESANPETSDLDLIYPGGKGKRAICLTPLNYYILSKIAAPDSATSLVGNSLDIDHRSPGCVLEATFSTDSYLSSSPNSSSKDKVLAESVDSIYDEPLFPEPDRDLSDCASSLFARRSCRVLMTEHVNNISGVLSKIDQLKGSKLSYAKEVVLNTELIFGTPPEQQALPVDDGFSVSHFLLNELEMLSSLLWMTFGQLLGCNDPKQMNQLKGFAFDCLLEYLDSKFGRYSDSGFRTWIKLPSSMTKEILIADIIEEVRVWTEFVALIPDELIEWDMSHSLGKWTDFEIEEFECGIEVDRHILQVLVDEVVLDLYSSS</sequence>
<evidence type="ECO:0000313" key="3">
    <source>
        <dbReference type="Proteomes" id="UP000823775"/>
    </source>
</evidence>
<reference evidence="2 3" key="1">
    <citation type="journal article" date="2021" name="BMC Genomics">
        <title>Datura genome reveals duplications of psychoactive alkaloid biosynthetic genes and high mutation rate following tissue culture.</title>
        <authorList>
            <person name="Rajewski A."/>
            <person name="Carter-House D."/>
            <person name="Stajich J."/>
            <person name="Litt A."/>
        </authorList>
    </citation>
    <scope>NUCLEOTIDE SEQUENCE [LARGE SCALE GENOMIC DNA]</scope>
    <source>
        <strain evidence="2">AR-01</strain>
    </source>
</reference>